<evidence type="ECO:0000313" key="2">
    <source>
        <dbReference type="EMBL" id="VAW32710.1"/>
    </source>
</evidence>
<protein>
    <submittedName>
        <fullName evidence="2">Possible abortive infection phage resistance protein</fullName>
    </submittedName>
</protein>
<dbReference type="Pfam" id="PF10592">
    <property type="entry name" value="AIPR"/>
    <property type="match status" value="1"/>
</dbReference>
<name>A0A3B0UUW9_9ZZZZ</name>
<accession>A0A3B0UUW9</accession>
<proteinExistence type="predicted"/>
<organism evidence="2">
    <name type="scientific">hydrothermal vent metagenome</name>
    <dbReference type="NCBI Taxonomy" id="652676"/>
    <lineage>
        <taxon>unclassified sequences</taxon>
        <taxon>metagenomes</taxon>
        <taxon>ecological metagenomes</taxon>
    </lineage>
</organism>
<evidence type="ECO:0000259" key="1">
    <source>
        <dbReference type="Pfam" id="PF10592"/>
    </source>
</evidence>
<sequence length="562" mass="64392">MDINKHIIDQRIRKIRDDRPEWFTEDKSEEEKKRNLSKSFLILGIASVLEIDITEAYDCVTEGGGDAGIDGMYIEGTIDYEFTVVLFQSKYHFNLEKAYNFPDNAILRVVNSIGVLFNPKKDVVLNSLIKPKIEEIRSLIMDGYIPTVKCILLNNGKEWQQEGNQHIANAKFPPNQVSFSHYNHEDISKQLQSTKPINESISLNGKSIIEDFDFKRVLVGKVSVAEIGMLMKRHGDSLLEKNIRKYLGLNKNRVNQSIQNTLLNDDRRKDFYFFNNGITMLCSDFSHNALMSENWQLHIKDLQIINGGQTVKTILQVISENPRVDFSNTTVLLRLYEVSTDDTASNTLTTDITIATNSQTPVDLRDLRANDSLQQQLCLAIKDLGFEYLAKKGLGSSSSTSKSIPSSVAAESIYSTWKRKPQLAKFKRRELFGKFYDDVFKDINGAQLIIAVLIYRHCDINRKKTELISKYRHIPYSNYFMAMLCSELILEQQNIQINGLTHVNFKEVRACWENNKVAIYDKANSKINDALDKLYPEGIIDLDPRRLSATFRRGDLLLELEK</sequence>
<reference evidence="2" key="1">
    <citation type="submission" date="2018-06" db="EMBL/GenBank/DDBJ databases">
        <authorList>
            <person name="Zhirakovskaya E."/>
        </authorList>
    </citation>
    <scope>NUCLEOTIDE SEQUENCE</scope>
</reference>
<dbReference type="AlphaFoldDB" id="A0A3B0UUW9"/>
<dbReference type="EMBL" id="UOEU01000381">
    <property type="protein sequence ID" value="VAW32710.1"/>
    <property type="molecule type" value="Genomic_DNA"/>
</dbReference>
<dbReference type="InterPro" id="IPR018891">
    <property type="entry name" value="AIPR_C"/>
</dbReference>
<feature type="domain" description="Abortive phage infection protein C-terminal" evidence="1">
    <location>
        <begin position="239"/>
        <end position="525"/>
    </location>
</feature>
<gene>
    <name evidence="2" type="ORF">MNBD_CHLOROFLEXI01-4170</name>
</gene>